<dbReference type="NCBIfam" id="TIGR00519">
    <property type="entry name" value="asnASE_I"/>
    <property type="match status" value="1"/>
</dbReference>
<evidence type="ECO:0000256" key="4">
    <source>
        <dbReference type="ARBA" id="ARBA00049366"/>
    </source>
</evidence>
<accession>A0ABT1ECW3</accession>
<dbReference type="PANTHER" id="PTHR11707:SF28">
    <property type="entry name" value="60 KDA LYSOPHOSPHOLIPASE"/>
    <property type="match status" value="1"/>
</dbReference>
<keyword evidence="10" id="KW-1185">Reference proteome</keyword>
<dbReference type="InterPro" id="IPR036152">
    <property type="entry name" value="Asp/glu_Ase-like_sf"/>
</dbReference>
<sequence>MKKILLLATGGTIASLATEKGLSPKLPGDYILEKVPEVNSLCKIEVIQLLNIDSSNMAPDHWLLIAKKITEEYDSYDGFVVLHGTDTMAYTAAALSYLIQDSQKPIVLTGSQKPISNPFTDARLNIYQSVLYAIHEKASHVSIVFHNKVICGTRVRKQRTKSYNAFESMNLPPIATFLEDEIIFSSMAKQEVPHKPRIYTKLNNKVFVLRLTPGLSPEIFQVLKSHYDALVIETFGIGGIPEYEKDDFYQAIKEWVQAGKILLITTQVPEEGLDLSRYEVGKKFSQIPGVLEAGNMTTEAIVVKTMWILGQTTDHERIEKMFYTVINHDRGE</sequence>
<dbReference type="InterPro" id="IPR006033">
    <property type="entry name" value="AsnA_fam"/>
</dbReference>
<dbReference type="EMBL" id="JAMZFW010000009">
    <property type="protein sequence ID" value="MCP1102322.1"/>
    <property type="molecule type" value="Genomic_DNA"/>
</dbReference>
<evidence type="ECO:0000259" key="8">
    <source>
        <dbReference type="Pfam" id="PF17763"/>
    </source>
</evidence>
<reference evidence="9 10" key="1">
    <citation type="journal article" date="2022" name="Genome Biol. Evol.">
        <title>Host diet, physiology and behaviors set the stage for Lachnospiraceae cladogenesis.</title>
        <authorList>
            <person name="Vera-Ponce De Leon A."/>
            <person name="Schneider M."/>
            <person name="Jahnes B.C."/>
            <person name="Sadowski V."/>
            <person name="Camuy-Velez L.A."/>
            <person name="Duan J."/>
            <person name="Sabree Z.L."/>
        </authorList>
    </citation>
    <scope>NUCLEOTIDE SEQUENCE [LARGE SCALE GENOMIC DNA]</scope>
    <source>
        <strain evidence="9 10">PAL113</strain>
    </source>
</reference>
<evidence type="ECO:0000313" key="9">
    <source>
        <dbReference type="EMBL" id="MCP1102322.1"/>
    </source>
</evidence>
<keyword evidence="3" id="KW-0378">Hydrolase</keyword>
<dbReference type="InterPro" id="IPR037152">
    <property type="entry name" value="L-asparaginase_N_sf"/>
</dbReference>
<dbReference type="SMART" id="SM00870">
    <property type="entry name" value="Asparaginase"/>
    <property type="match status" value="1"/>
</dbReference>
<dbReference type="PANTHER" id="PTHR11707">
    <property type="entry name" value="L-ASPARAGINASE"/>
    <property type="match status" value="1"/>
</dbReference>
<feature type="domain" description="L-asparaginase N-terminal" evidence="7">
    <location>
        <begin position="3"/>
        <end position="186"/>
    </location>
</feature>
<dbReference type="PIRSF" id="PIRSF001220">
    <property type="entry name" value="L-ASNase_gatD"/>
    <property type="match status" value="1"/>
</dbReference>
<dbReference type="Pfam" id="PF00710">
    <property type="entry name" value="Asparaginase"/>
    <property type="match status" value="1"/>
</dbReference>
<proteinExistence type="inferred from homology"/>
<evidence type="ECO:0000256" key="5">
    <source>
        <dbReference type="PROSITE-ProRule" id="PRU10099"/>
    </source>
</evidence>
<protein>
    <recommendedName>
        <fullName evidence="2">asparaginase</fullName>
        <ecNumber evidence="2">3.5.1.1</ecNumber>
    </recommendedName>
</protein>
<dbReference type="InterPro" id="IPR040919">
    <property type="entry name" value="Asparaginase_C"/>
</dbReference>
<dbReference type="Pfam" id="PF17763">
    <property type="entry name" value="Asparaginase_C"/>
    <property type="match status" value="1"/>
</dbReference>
<dbReference type="CDD" id="cd08963">
    <property type="entry name" value="L-asparaginase_I"/>
    <property type="match status" value="1"/>
</dbReference>
<dbReference type="Gene3D" id="3.40.50.40">
    <property type="match status" value="1"/>
</dbReference>
<dbReference type="InterPro" id="IPR020827">
    <property type="entry name" value="Asparaginase/glutaminase_AS1"/>
</dbReference>
<evidence type="ECO:0000256" key="3">
    <source>
        <dbReference type="ARBA" id="ARBA00022801"/>
    </source>
</evidence>
<evidence type="ECO:0000256" key="2">
    <source>
        <dbReference type="ARBA" id="ARBA00012920"/>
    </source>
</evidence>
<dbReference type="PROSITE" id="PS00917">
    <property type="entry name" value="ASN_GLN_ASE_2"/>
    <property type="match status" value="1"/>
</dbReference>
<dbReference type="InterPro" id="IPR027473">
    <property type="entry name" value="L-asparaginase_C"/>
</dbReference>
<dbReference type="Proteomes" id="UP001523566">
    <property type="component" value="Unassembled WGS sequence"/>
</dbReference>
<dbReference type="EC" id="3.5.1.1" evidence="2"/>
<dbReference type="PROSITE" id="PS51732">
    <property type="entry name" value="ASN_GLN_ASE_3"/>
    <property type="match status" value="1"/>
</dbReference>
<comment type="catalytic activity">
    <reaction evidence="4">
        <text>L-asparagine + H2O = L-aspartate + NH4(+)</text>
        <dbReference type="Rhea" id="RHEA:21016"/>
        <dbReference type="ChEBI" id="CHEBI:15377"/>
        <dbReference type="ChEBI" id="CHEBI:28938"/>
        <dbReference type="ChEBI" id="CHEBI:29991"/>
        <dbReference type="ChEBI" id="CHEBI:58048"/>
        <dbReference type="EC" id="3.5.1.1"/>
    </reaction>
</comment>
<feature type="domain" description="Asparaginase/glutaminase C-terminal" evidence="8">
    <location>
        <begin position="205"/>
        <end position="322"/>
    </location>
</feature>
<name>A0ABT1ECW3_9FIRM</name>
<evidence type="ECO:0000259" key="7">
    <source>
        <dbReference type="Pfam" id="PF00710"/>
    </source>
</evidence>
<dbReference type="InterPro" id="IPR027474">
    <property type="entry name" value="L-asparaginase_N"/>
</dbReference>
<dbReference type="RefSeq" id="WP_262066105.1">
    <property type="nucleotide sequence ID" value="NZ_JAMXOD010000009.1"/>
</dbReference>
<feature type="active site" evidence="5">
    <location>
        <position position="12"/>
    </location>
</feature>
<comment type="similarity">
    <text evidence="1">Belongs to the asparaginase 1 family.</text>
</comment>
<evidence type="ECO:0000256" key="1">
    <source>
        <dbReference type="ARBA" id="ARBA00010518"/>
    </source>
</evidence>
<dbReference type="PRINTS" id="PR00139">
    <property type="entry name" value="ASNGLNASE"/>
</dbReference>
<evidence type="ECO:0000313" key="10">
    <source>
        <dbReference type="Proteomes" id="UP001523566"/>
    </source>
</evidence>
<dbReference type="SUPFAM" id="SSF53774">
    <property type="entry name" value="Glutaminase/Asparaginase"/>
    <property type="match status" value="1"/>
</dbReference>
<comment type="caution">
    <text evidence="9">The sequence shown here is derived from an EMBL/GenBank/DDBJ whole genome shotgun (WGS) entry which is preliminary data.</text>
</comment>
<dbReference type="InterPro" id="IPR041725">
    <property type="entry name" value="L-asparaginase_I"/>
</dbReference>
<dbReference type="Gene3D" id="3.40.50.1170">
    <property type="entry name" value="L-asparaginase, N-terminal domain"/>
    <property type="match status" value="1"/>
</dbReference>
<dbReference type="PIRSF" id="PIRSF500176">
    <property type="entry name" value="L_ASNase"/>
    <property type="match status" value="1"/>
</dbReference>
<dbReference type="InterPro" id="IPR027475">
    <property type="entry name" value="Asparaginase/glutaminase_AS2"/>
</dbReference>
<evidence type="ECO:0000256" key="6">
    <source>
        <dbReference type="PROSITE-ProRule" id="PRU10100"/>
    </source>
</evidence>
<dbReference type="SFLD" id="SFLDS00057">
    <property type="entry name" value="Glutaminase/Asparaginase"/>
    <property type="match status" value="1"/>
</dbReference>
<organism evidence="9 10">
    <name type="scientific">Aequitasia blattaphilus</name>
    <dbReference type="NCBI Taxonomy" id="2949332"/>
    <lineage>
        <taxon>Bacteria</taxon>
        <taxon>Bacillati</taxon>
        <taxon>Bacillota</taxon>
        <taxon>Clostridia</taxon>
        <taxon>Lachnospirales</taxon>
        <taxon>Lachnospiraceae</taxon>
        <taxon>Aequitasia</taxon>
    </lineage>
</organism>
<dbReference type="InterPro" id="IPR006034">
    <property type="entry name" value="Asparaginase/glutaminase-like"/>
</dbReference>
<dbReference type="PROSITE" id="PS00144">
    <property type="entry name" value="ASN_GLN_ASE_1"/>
    <property type="match status" value="1"/>
</dbReference>
<gene>
    <name evidence="9" type="ORF">NK125_07860</name>
</gene>
<feature type="active site" evidence="6">
    <location>
        <position position="85"/>
    </location>
</feature>